<keyword evidence="1" id="KW-0175">Coiled coil</keyword>
<feature type="domain" description="ZNFX1" evidence="5">
    <location>
        <begin position="490"/>
        <end position="591"/>
    </location>
</feature>
<accession>A0AA88H786</accession>
<dbReference type="Pfam" id="PF13086">
    <property type="entry name" value="AAA_11"/>
    <property type="match status" value="1"/>
</dbReference>
<feature type="region of interest" description="Disordered" evidence="2">
    <location>
        <begin position="1"/>
        <end position="54"/>
    </location>
</feature>
<feature type="domain" description="DNA2/NAM7 helicase-like C-terminal" evidence="4">
    <location>
        <begin position="1111"/>
        <end position="1296"/>
    </location>
</feature>
<evidence type="ECO:0008006" key="8">
    <source>
        <dbReference type="Google" id="ProtNLM"/>
    </source>
</evidence>
<evidence type="ECO:0000256" key="1">
    <source>
        <dbReference type="SAM" id="Coils"/>
    </source>
</evidence>
<evidence type="ECO:0000259" key="4">
    <source>
        <dbReference type="Pfam" id="PF13087"/>
    </source>
</evidence>
<evidence type="ECO:0000256" key="2">
    <source>
        <dbReference type="SAM" id="MobiDB-lite"/>
    </source>
</evidence>
<comment type="caution">
    <text evidence="6">The sequence shown here is derived from an EMBL/GenBank/DDBJ whole genome shotgun (WGS) entry which is preliminary data.</text>
</comment>
<dbReference type="InterPro" id="IPR041679">
    <property type="entry name" value="DNA2/NAM7-like_C"/>
</dbReference>
<dbReference type="InterPro" id="IPR047187">
    <property type="entry name" value="SF1_C_Upf1"/>
</dbReference>
<feature type="compositionally biased region" description="Polar residues" evidence="2">
    <location>
        <begin position="39"/>
        <end position="48"/>
    </location>
</feature>
<dbReference type="InterPro" id="IPR045055">
    <property type="entry name" value="DNA2/NAM7-like"/>
</dbReference>
<feature type="compositionally biased region" description="Basic and acidic residues" evidence="2">
    <location>
        <begin position="122"/>
        <end position="141"/>
    </location>
</feature>
<dbReference type="EMBL" id="JAVRJZ010000104">
    <property type="protein sequence ID" value="KAK2703370.1"/>
    <property type="molecule type" value="Genomic_DNA"/>
</dbReference>
<dbReference type="Gene3D" id="3.40.50.300">
    <property type="entry name" value="P-loop containing nucleotide triphosphate hydrolases"/>
    <property type="match status" value="3"/>
</dbReference>
<dbReference type="Pfam" id="PF13087">
    <property type="entry name" value="AAA_12"/>
    <property type="match status" value="1"/>
</dbReference>
<feature type="domain" description="DNA2/NAM7 helicase helicase" evidence="3">
    <location>
        <begin position="674"/>
        <end position="871"/>
    </location>
</feature>
<dbReference type="PANTHER" id="PTHR10887">
    <property type="entry name" value="DNA2/NAM7 HELICASE FAMILY"/>
    <property type="match status" value="1"/>
</dbReference>
<evidence type="ECO:0000259" key="5">
    <source>
        <dbReference type="Pfam" id="PF25396"/>
    </source>
</evidence>
<feature type="region of interest" description="Disordered" evidence="2">
    <location>
        <begin position="86"/>
        <end position="188"/>
    </location>
</feature>
<evidence type="ECO:0000259" key="3">
    <source>
        <dbReference type="Pfam" id="PF13086"/>
    </source>
</evidence>
<dbReference type="SUPFAM" id="SSF52540">
    <property type="entry name" value="P-loop containing nucleoside triphosphate hydrolases"/>
    <property type="match status" value="1"/>
</dbReference>
<evidence type="ECO:0000313" key="7">
    <source>
        <dbReference type="Proteomes" id="UP001187531"/>
    </source>
</evidence>
<dbReference type="CDD" id="cd06008">
    <property type="entry name" value="NF-X1-zinc-finger"/>
    <property type="match status" value="1"/>
</dbReference>
<feature type="compositionally biased region" description="Basic and acidic residues" evidence="2">
    <location>
        <begin position="25"/>
        <end position="38"/>
    </location>
</feature>
<keyword evidence="7" id="KW-1185">Reference proteome</keyword>
<dbReference type="Proteomes" id="UP001187531">
    <property type="component" value="Unassembled WGS sequence"/>
</dbReference>
<feature type="compositionally biased region" description="Basic and acidic residues" evidence="2">
    <location>
        <begin position="86"/>
        <end position="99"/>
    </location>
</feature>
<feature type="coiled-coil region" evidence="1">
    <location>
        <begin position="1030"/>
        <end position="1057"/>
    </location>
</feature>
<dbReference type="GO" id="GO:0004386">
    <property type="term" value="F:helicase activity"/>
    <property type="evidence" value="ECO:0007669"/>
    <property type="project" value="InterPro"/>
</dbReference>
<dbReference type="InterPro" id="IPR041677">
    <property type="entry name" value="DNA2/NAM7_AAA_11"/>
</dbReference>
<gene>
    <name evidence="6" type="ORF">QYM36_018158</name>
</gene>
<organism evidence="6 7">
    <name type="scientific">Artemia franciscana</name>
    <name type="common">Brine shrimp</name>
    <name type="synonym">Artemia sanfranciscana</name>
    <dbReference type="NCBI Taxonomy" id="6661"/>
    <lineage>
        <taxon>Eukaryota</taxon>
        <taxon>Metazoa</taxon>
        <taxon>Ecdysozoa</taxon>
        <taxon>Arthropoda</taxon>
        <taxon>Crustacea</taxon>
        <taxon>Branchiopoda</taxon>
        <taxon>Anostraca</taxon>
        <taxon>Artemiidae</taxon>
        <taxon>Artemia</taxon>
    </lineage>
</organism>
<feature type="compositionally biased region" description="Acidic residues" evidence="2">
    <location>
        <begin position="891"/>
        <end position="900"/>
    </location>
</feature>
<proteinExistence type="predicted"/>
<name>A0AA88H786_ARTSF</name>
<protein>
    <recommendedName>
        <fullName evidence="8">NFX1-type zinc finger-containing protein 1</fullName>
    </recommendedName>
</protein>
<dbReference type="EMBL" id="JAVRJZ010000104">
    <property type="protein sequence ID" value="KAK2703369.1"/>
    <property type="molecule type" value="Genomic_DNA"/>
</dbReference>
<dbReference type="GO" id="GO:0031380">
    <property type="term" value="C:nuclear RNA-directed RNA polymerase complex"/>
    <property type="evidence" value="ECO:0007669"/>
    <property type="project" value="TreeGrafter"/>
</dbReference>
<dbReference type="InterPro" id="IPR057373">
    <property type="entry name" value="ZNFX1"/>
</dbReference>
<sequence length="1514" mass="173744">MVPSANQRNDPKRGNRRNNRGQGYRRNDHPDNWRKSNPDNRTNISSRGNLIPSVPVEARAEPSFASMTEEEQLYYAIKMSLEGPAHERAMAGSESEQRYFHPNQENSSRREFTDNGNYRSSHFQEKRDAQRGQKNRERRNEWSQGSSARGNEYYQEESRPCPSFRGGRQGDRNGIKHQNLSFHTDRRFNNVNDDTGFESQKVEKGQFSSEKKYNINPNRQFGYRELDDMLQNFEPSIIIKLLNSEKKQFEMLLLKEMNFDWYYLIISLLAKLCKSDVPELHQSLFLDLLVMVKRSGFLAKLPSQIAVISTGKKIPNEKVVELHKSLVSFFQTFMDKSSTSACDSVPEKYFEGIVKMESLLSINRYEVPQDVYADLAVLQLRLDDARKNFVGKNDDNTGKQLRRMAYVEELSHRPPPNDFRELNVVPTFEDVNYEEEPFVRAALVDRPYKSIDDYLDVQFRLLREDFFSPLRSGIQEYRNLIKDRKKNRSKINNIRIYRDVKFVDYDIVSGSYIIAFSKKGLARVTWENSKRLMHGSLLCLSKDDFSSGIFATVAKRDTKALSEKGIIHVRIEETENSEGYTNGSFIMAESSVYFEAYRNVLYVLQNYTEKNFPLMEIVLGQVTVSHLPDYLSIAREQHVDTTYNLSALVQPTYYRQSANILELDRVMTPGDLNLDKNQFEAFKLALTEKVAIIHGPPGTGKTFIGLKVVQTLLANHHIWRINEVSQSVKSPILIVCYTNHALDQFLEGILRFTTDVVRIGGMSKSEAIKACNLSEIRKKCKGRLNTAIDRRFLYEKRQELRDLTSKLHEENCLIKLVGKKIVLHESELLDRDVIPPKLLGSFNQYGQKDERSGMARWLCVNEIPLLKSALEGLEKLSATSQEAQGPLDTEDKQEEEDEIDSLERTIAEPQNVGDSVDDFVSTVEGLKRTTTASGISFRFVWSEELANEDVRELEQILETKNISEAEYNSAVAELERHKESTRLILKILEAIPPVSQDSLQSVINSASRGFTLLPLHERWILYGRWRQDILDELMKKRDSLERRYQRLREQINDLSVEEDALYCATMDIVAATTSGCAKYNKLVRHLAPKIGDHQQLRPSTSSYKLAKDFNLDVSMFERFIELGMKHVTLSLQHRMRPEVARLIAPAIYESLENDSSVLDYLDVKGVKQNVFFLAHEVLEKADNEQKSHLNPHEAEISLNLARYLIQQGYLPSQITVLTTYSGQLLYMLQLRKRSFESLSGVKITVVDNYQGEENDIIILSLVRSNIDAKIGFLAIENRVCVALSRAKQGLYMIGNMGSLDSKSKLWKSIHKTLDENNEIGPQLELVCQIHGTETKIKCPNDFNAVIEGGCTEKCNAVLRCGHICPSMCHIQDRDHLVKRCTKPCERYVCIKKHRCPKKCFENCGNCMVKLDKELPCGHVVKLPCYVNELDYKCVVLVEKMLPDCGHIGRVHCAVDPKGHPCSIPCDFRLYCGHSCERKCHVNIVENSTDSFYLLSTWNIKAHGDMALRPFTKYC</sequence>
<dbReference type="CDD" id="cd18808">
    <property type="entry name" value="SF1_C_Upf1"/>
    <property type="match status" value="1"/>
</dbReference>
<feature type="region of interest" description="Disordered" evidence="2">
    <location>
        <begin position="878"/>
        <end position="900"/>
    </location>
</feature>
<reference evidence="6" key="1">
    <citation type="submission" date="2023-07" db="EMBL/GenBank/DDBJ databases">
        <title>Chromosome-level genome assembly of Artemia franciscana.</title>
        <authorList>
            <person name="Jo E."/>
        </authorList>
    </citation>
    <scope>NUCLEOTIDE SEQUENCE</scope>
    <source>
        <tissue evidence="6">Whole body</tissue>
    </source>
</reference>
<dbReference type="PANTHER" id="PTHR10887:SF341">
    <property type="entry name" value="NFX1-TYPE ZINC FINGER-CONTAINING PROTEIN 1"/>
    <property type="match status" value="1"/>
</dbReference>
<dbReference type="Gene3D" id="6.10.300.40">
    <property type="match status" value="1"/>
</dbReference>
<dbReference type="InterPro" id="IPR027417">
    <property type="entry name" value="P-loop_NTPase"/>
</dbReference>
<dbReference type="GO" id="GO:0031048">
    <property type="term" value="P:regulatory ncRNA-mediated heterochromatin formation"/>
    <property type="evidence" value="ECO:0007669"/>
    <property type="project" value="TreeGrafter"/>
</dbReference>
<dbReference type="FunFam" id="3.40.50.300:FF:000742">
    <property type="entry name" value="NFX1-type zinc finger-containing protein 1"/>
    <property type="match status" value="1"/>
</dbReference>
<evidence type="ECO:0000313" key="6">
    <source>
        <dbReference type="EMBL" id="KAK2703370.1"/>
    </source>
</evidence>
<dbReference type="Pfam" id="PF25396">
    <property type="entry name" value="ZNFX1"/>
    <property type="match status" value="1"/>
</dbReference>